<accession>A0A0D0BSK3</accession>
<name>A0A0D0BSK3_9AGAR</name>
<proteinExistence type="predicted"/>
<gene>
    <name evidence="1" type="ORF">GYMLUDRAFT_171153</name>
</gene>
<evidence type="ECO:0000313" key="1">
    <source>
        <dbReference type="EMBL" id="KIK58341.1"/>
    </source>
</evidence>
<evidence type="ECO:0000313" key="2">
    <source>
        <dbReference type="Proteomes" id="UP000053593"/>
    </source>
</evidence>
<dbReference type="AlphaFoldDB" id="A0A0D0BSK3"/>
<reference evidence="1 2" key="1">
    <citation type="submission" date="2014-04" db="EMBL/GenBank/DDBJ databases">
        <title>Evolutionary Origins and Diversification of the Mycorrhizal Mutualists.</title>
        <authorList>
            <consortium name="DOE Joint Genome Institute"/>
            <consortium name="Mycorrhizal Genomics Consortium"/>
            <person name="Kohler A."/>
            <person name="Kuo A."/>
            <person name="Nagy L.G."/>
            <person name="Floudas D."/>
            <person name="Copeland A."/>
            <person name="Barry K.W."/>
            <person name="Cichocki N."/>
            <person name="Veneault-Fourrey C."/>
            <person name="LaButti K."/>
            <person name="Lindquist E.A."/>
            <person name="Lipzen A."/>
            <person name="Lundell T."/>
            <person name="Morin E."/>
            <person name="Murat C."/>
            <person name="Riley R."/>
            <person name="Ohm R."/>
            <person name="Sun H."/>
            <person name="Tunlid A."/>
            <person name="Henrissat B."/>
            <person name="Grigoriev I.V."/>
            <person name="Hibbett D.S."/>
            <person name="Martin F."/>
        </authorList>
    </citation>
    <scope>NUCLEOTIDE SEQUENCE [LARGE SCALE GENOMIC DNA]</scope>
    <source>
        <strain evidence="1 2">FD-317 M1</strain>
    </source>
</reference>
<organism evidence="1 2">
    <name type="scientific">Collybiopsis luxurians FD-317 M1</name>
    <dbReference type="NCBI Taxonomy" id="944289"/>
    <lineage>
        <taxon>Eukaryota</taxon>
        <taxon>Fungi</taxon>
        <taxon>Dikarya</taxon>
        <taxon>Basidiomycota</taxon>
        <taxon>Agaricomycotina</taxon>
        <taxon>Agaricomycetes</taxon>
        <taxon>Agaricomycetidae</taxon>
        <taxon>Agaricales</taxon>
        <taxon>Marasmiineae</taxon>
        <taxon>Omphalotaceae</taxon>
        <taxon>Collybiopsis</taxon>
        <taxon>Collybiopsis luxurians</taxon>
    </lineage>
</organism>
<dbReference type="PANTHER" id="PTHR33096">
    <property type="entry name" value="CXC2 DOMAIN-CONTAINING PROTEIN"/>
    <property type="match status" value="1"/>
</dbReference>
<protein>
    <submittedName>
        <fullName evidence="1">Uncharacterized protein</fullName>
    </submittedName>
</protein>
<dbReference type="HOGENOM" id="CLU_091791_1_0_1"/>
<dbReference type="InterPro" id="IPR040521">
    <property type="entry name" value="KDZ"/>
</dbReference>
<dbReference type="PANTHER" id="PTHR33096:SF1">
    <property type="entry name" value="CXC1-LIKE CYSTEINE CLUSTER ASSOCIATED WITH KDZ TRANSPOSASES DOMAIN-CONTAINING PROTEIN"/>
    <property type="match status" value="1"/>
</dbReference>
<sequence length="99" mass="11499">MTSPGEHQHYTFALIEILLEHLPACYRIGLLYDVACTLNQSCIKWGFLKEYLNCIVFAISVFHAYRHSWACQYVYHPRKSIGFGLTDSEGCERLWHSLS</sequence>
<dbReference type="EMBL" id="KN834785">
    <property type="protein sequence ID" value="KIK58341.1"/>
    <property type="molecule type" value="Genomic_DNA"/>
</dbReference>
<dbReference type="Pfam" id="PF18758">
    <property type="entry name" value="KDZ"/>
    <property type="match status" value="1"/>
</dbReference>
<dbReference type="Proteomes" id="UP000053593">
    <property type="component" value="Unassembled WGS sequence"/>
</dbReference>
<keyword evidence="2" id="KW-1185">Reference proteome</keyword>
<dbReference type="OrthoDB" id="3364670at2759"/>